<evidence type="ECO:0000256" key="8">
    <source>
        <dbReference type="PROSITE-ProRule" id="PRU00076"/>
    </source>
</evidence>
<keyword evidence="12" id="KW-1185">Reference proteome</keyword>
<dbReference type="SMART" id="SM00179">
    <property type="entry name" value="EGF_CA"/>
    <property type="match status" value="4"/>
</dbReference>
<keyword evidence="2" id="KW-0272">Extracellular matrix</keyword>
<dbReference type="InterPro" id="IPR017878">
    <property type="entry name" value="TB_dom"/>
</dbReference>
<sequence length="373" mass="41653">MILTNLCPHGSGLLPLVPSVENQRAFIDANECEMFGSEICKNGQCSNLFSTYTCYCRSGFYYENIRLECVDYDECAFDNACENGVCMNTAGSFNCFCSPPLVLDSTRRRCVSLNTTEEPDQNVHVDICWKRLEEDNMCSNPYQEERTTYTECCCLHGVAWSGQCALCPGRDSKDFAIMCNLPWSRGAESLREQPGYEYTLEGAEDHVDPFIPPYFDNYGNPAGTYDIPESVPLFTDNDYSVPQPPARVPVVRPREQSPHRVDPYAGRYDSFEGLRAEECGILNGCENGRCVRVREGYTCDCFDGYEFDLKKMACVDINECDDISDKVPLCQNGQCTNTEGSYKCTCFTGFVASAKPHSCIPAIPASTPWATGN</sequence>
<dbReference type="GO" id="GO:0005509">
    <property type="term" value="F:calcium ion binding"/>
    <property type="evidence" value="ECO:0007669"/>
    <property type="project" value="InterPro"/>
</dbReference>
<dbReference type="SMART" id="SM00181">
    <property type="entry name" value="EGF"/>
    <property type="match status" value="4"/>
</dbReference>
<evidence type="ECO:0000256" key="6">
    <source>
        <dbReference type="ARBA" id="ARBA00023157"/>
    </source>
</evidence>
<dbReference type="InterPro" id="IPR009030">
    <property type="entry name" value="Growth_fac_rcpt_cys_sf"/>
</dbReference>
<dbReference type="InterPro" id="IPR001881">
    <property type="entry name" value="EGF-like_Ca-bd_dom"/>
</dbReference>
<dbReference type="InterPro" id="IPR000152">
    <property type="entry name" value="EGF-type_Asp/Asn_hydroxyl_site"/>
</dbReference>
<evidence type="ECO:0000313" key="12">
    <source>
        <dbReference type="Proteomes" id="UP000516260"/>
    </source>
</evidence>
<dbReference type="Pfam" id="PF07645">
    <property type="entry name" value="EGF_CA"/>
    <property type="match status" value="3"/>
</dbReference>
<dbReference type="SUPFAM" id="SSF57196">
    <property type="entry name" value="EGF/Laminin"/>
    <property type="match status" value="2"/>
</dbReference>
<evidence type="ECO:0000256" key="7">
    <source>
        <dbReference type="ARBA" id="ARBA00023180"/>
    </source>
</evidence>
<keyword evidence="6" id="KW-1015">Disulfide bond</keyword>
<keyword evidence="4" id="KW-0732">Signal</keyword>
<gene>
    <name evidence="11" type="ORF">fugu_016602</name>
</gene>
<dbReference type="PANTHER" id="PTHR24050">
    <property type="entry name" value="PA14 DOMAIN-CONTAINING PROTEIN"/>
    <property type="match status" value="1"/>
</dbReference>
<evidence type="ECO:0000256" key="2">
    <source>
        <dbReference type="ARBA" id="ARBA00022530"/>
    </source>
</evidence>
<dbReference type="FunFam" id="2.10.25.10:FF:000056">
    <property type="entry name" value="Latent-transforming growth factor beta-binding protein 3 isoform 2"/>
    <property type="match status" value="1"/>
</dbReference>
<keyword evidence="2" id="KW-0964">Secreted</keyword>
<dbReference type="PROSITE" id="PS51364">
    <property type="entry name" value="TB"/>
    <property type="match status" value="1"/>
</dbReference>
<evidence type="ECO:0000259" key="9">
    <source>
        <dbReference type="PROSITE" id="PS50026"/>
    </source>
</evidence>
<dbReference type="PROSITE" id="PS01187">
    <property type="entry name" value="EGF_CA"/>
    <property type="match status" value="2"/>
</dbReference>
<dbReference type="PROSITE" id="PS00010">
    <property type="entry name" value="ASX_HYDROXYL"/>
    <property type="match status" value="3"/>
</dbReference>
<dbReference type="Proteomes" id="UP000516260">
    <property type="component" value="Chromosome 18"/>
</dbReference>
<dbReference type="Gene3D" id="2.10.25.10">
    <property type="entry name" value="Laminin"/>
    <property type="match status" value="4"/>
</dbReference>
<feature type="domain" description="EGF-like" evidence="9">
    <location>
        <begin position="71"/>
        <end position="111"/>
    </location>
</feature>
<keyword evidence="3 8" id="KW-0245">EGF-like domain</keyword>
<dbReference type="SUPFAM" id="SSF57581">
    <property type="entry name" value="TB module/8-cys domain"/>
    <property type="match status" value="1"/>
</dbReference>
<dbReference type="Gene3D" id="3.90.290.10">
    <property type="entry name" value="TGF-beta binding (TB) domain"/>
    <property type="match status" value="1"/>
</dbReference>
<evidence type="ECO:0000256" key="1">
    <source>
        <dbReference type="ARBA" id="ARBA00004498"/>
    </source>
</evidence>
<comment type="subcellular location">
    <subcellularLocation>
        <location evidence="1">Secreted</location>
        <location evidence="1">Extracellular space</location>
        <location evidence="1">Extracellular matrix</location>
    </subcellularLocation>
</comment>
<dbReference type="InterPro" id="IPR049883">
    <property type="entry name" value="NOTCH1_EGF-like"/>
</dbReference>
<dbReference type="PROSITE" id="PS50026">
    <property type="entry name" value="EGF_3"/>
    <property type="match status" value="1"/>
</dbReference>
<dbReference type="PROSITE" id="PS01186">
    <property type="entry name" value="EGF_2"/>
    <property type="match status" value="1"/>
</dbReference>
<dbReference type="FunFam" id="2.10.25.10:FF:000046">
    <property type="entry name" value="Latent-transforming growth factor beta-binding protein 1 isoform x2"/>
    <property type="match status" value="1"/>
</dbReference>
<proteinExistence type="predicted"/>
<protein>
    <recommendedName>
        <fullName evidence="13">Latent transforming growth factor beta binding protein 2</fullName>
    </recommendedName>
</protein>
<dbReference type="CDD" id="cd00054">
    <property type="entry name" value="EGF_CA"/>
    <property type="match status" value="2"/>
</dbReference>
<dbReference type="EMBL" id="SWLE01000010">
    <property type="protein sequence ID" value="TNM95519.1"/>
    <property type="molecule type" value="Genomic_DNA"/>
</dbReference>
<evidence type="ECO:0000256" key="4">
    <source>
        <dbReference type="ARBA" id="ARBA00022729"/>
    </source>
</evidence>
<evidence type="ECO:0000256" key="3">
    <source>
        <dbReference type="ARBA" id="ARBA00022536"/>
    </source>
</evidence>
<name>A0A4Z2BTW2_9TELE</name>
<dbReference type="InterPro" id="IPR018097">
    <property type="entry name" value="EGF_Ca-bd_CS"/>
</dbReference>
<keyword evidence="7" id="KW-0325">Glycoprotein</keyword>
<dbReference type="InterPro" id="IPR052235">
    <property type="entry name" value="Nephronectin_domain"/>
</dbReference>
<dbReference type="SUPFAM" id="SSF57184">
    <property type="entry name" value="Growth factor receptor domain"/>
    <property type="match status" value="1"/>
</dbReference>
<accession>A0A4Z2BTW2</accession>
<evidence type="ECO:0000313" key="11">
    <source>
        <dbReference type="EMBL" id="TNM95519.1"/>
    </source>
</evidence>
<evidence type="ECO:0008006" key="13">
    <source>
        <dbReference type="Google" id="ProtNLM"/>
    </source>
</evidence>
<comment type="caution">
    <text evidence="11">The sequence shown here is derived from an EMBL/GenBank/DDBJ whole genome shotgun (WGS) entry which is preliminary data.</text>
</comment>
<reference evidence="11 12" key="1">
    <citation type="submission" date="2019-04" db="EMBL/GenBank/DDBJ databases">
        <title>The sequence and de novo assembly of Takifugu bimaculatus genome using PacBio and Hi-C technologies.</title>
        <authorList>
            <person name="Xu P."/>
            <person name="Liu B."/>
            <person name="Zhou Z."/>
        </authorList>
    </citation>
    <scope>NUCLEOTIDE SEQUENCE [LARGE SCALE GENOMIC DNA]</scope>
    <source>
        <strain evidence="11">TB-2018</strain>
        <tissue evidence="11">Muscle</tissue>
    </source>
</reference>
<dbReference type="Pfam" id="PF00008">
    <property type="entry name" value="EGF"/>
    <property type="match status" value="1"/>
</dbReference>
<dbReference type="AlphaFoldDB" id="A0A4Z2BTW2"/>
<keyword evidence="5" id="KW-0677">Repeat</keyword>
<evidence type="ECO:0000259" key="10">
    <source>
        <dbReference type="PROSITE" id="PS51364"/>
    </source>
</evidence>
<dbReference type="InterPro" id="IPR036773">
    <property type="entry name" value="TB_dom_sf"/>
</dbReference>
<dbReference type="InterPro" id="IPR000742">
    <property type="entry name" value="EGF"/>
</dbReference>
<evidence type="ECO:0000256" key="5">
    <source>
        <dbReference type="ARBA" id="ARBA00022737"/>
    </source>
</evidence>
<comment type="caution">
    <text evidence="8">Lacks conserved residue(s) required for the propagation of feature annotation.</text>
</comment>
<dbReference type="PANTHER" id="PTHR24050:SF19">
    <property type="entry name" value="NEPHRONECTIN"/>
    <property type="match status" value="1"/>
</dbReference>
<dbReference type="FunFam" id="2.10.25.10:FF:000115">
    <property type="entry name" value="latent-transforming growth factor beta-binding protein 4 isoform X2"/>
    <property type="match status" value="1"/>
</dbReference>
<feature type="domain" description="TB" evidence="10">
    <location>
        <begin position="126"/>
        <end position="179"/>
    </location>
</feature>
<organism evidence="11 12">
    <name type="scientific">Takifugu bimaculatus</name>
    <dbReference type="NCBI Taxonomy" id="433685"/>
    <lineage>
        <taxon>Eukaryota</taxon>
        <taxon>Metazoa</taxon>
        <taxon>Chordata</taxon>
        <taxon>Craniata</taxon>
        <taxon>Vertebrata</taxon>
        <taxon>Euteleostomi</taxon>
        <taxon>Actinopterygii</taxon>
        <taxon>Neopterygii</taxon>
        <taxon>Teleostei</taxon>
        <taxon>Neoteleostei</taxon>
        <taxon>Acanthomorphata</taxon>
        <taxon>Eupercaria</taxon>
        <taxon>Tetraodontiformes</taxon>
        <taxon>Tetradontoidea</taxon>
        <taxon>Tetraodontidae</taxon>
        <taxon>Takifugu</taxon>
    </lineage>
</organism>
<dbReference type="Pfam" id="PF00683">
    <property type="entry name" value="TB"/>
    <property type="match status" value="1"/>
</dbReference>